<accession>A0A1Q9F737</accession>
<protein>
    <submittedName>
        <fullName evidence="2">Uncharacterized protein</fullName>
    </submittedName>
</protein>
<dbReference type="Proteomes" id="UP000186817">
    <property type="component" value="Unassembled WGS sequence"/>
</dbReference>
<gene>
    <name evidence="2" type="ORF">AK812_SmicGene190</name>
</gene>
<reference evidence="2 3" key="1">
    <citation type="submission" date="2016-02" db="EMBL/GenBank/DDBJ databases">
        <title>Genome analysis of coral dinoflagellate symbionts highlights evolutionary adaptations to a symbiotic lifestyle.</title>
        <authorList>
            <person name="Aranda M."/>
            <person name="Li Y."/>
            <person name="Liew Y.J."/>
            <person name="Baumgarten S."/>
            <person name="Simakov O."/>
            <person name="Wilson M."/>
            <person name="Piel J."/>
            <person name="Ashoor H."/>
            <person name="Bougouffa S."/>
            <person name="Bajic V.B."/>
            <person name="Ryu T."/>
            <person name="Ravasi T."/>
            <person name="Bayer T."/>
            <person name="Micklem G."/>
            <person name="Kim H."/>
            <person name="Bhak J."/>
            <person name="Lajeunesse T.C."/>
            <person name="Voolstra C.R."/>
        </authorList>
    </citation>
    <scope>NUCLEOTIDE SEQUENCE [LARGE SCALE GENOMIC DNA]</scope>
    <source>
        <strain evidence="2 3">CCMP2467</strain>
    </source>
</reference>
<organism evidence="2 3">
    <name type="scientific">Symbiodinium microadriaticum</name>
    <name type="common">Dinoflagellate</name>
    <name type="synonym">Zooxanthella microadriatica</name>
    <dbReference type="NCBI Taxonomy" id="2951"/>
    <lineage>
        <taxon>Eukaryota</taxon>
        <taxon>Sar</taxon>
        <taxon>Alveolata</taxon>
        <taxon>Dinophyceae</taxon>
        <taxon>Suessiales</taxon>
        <taxon>Symbiodiniaceae</taxon>
        <taxon>Symbiodinium</taxon>
    </lineage>
</organism>
<proteinExistence type="predicted"/>
<evidence type="ECO:0000313" key="3">
    <source>
        <dbReference type="Proteomes" id="UP000186817"/>
    </source>
</evidence>
<feature type="region of interest" description="Disordered" evidence="1">
    <location>
        <begin position="302"/>
        <end position="335"/>
    </location>
</feature>
<dbReference type="EMBL" id="LSRX01000002">
    <property type="protein sequence ID" value="OLQ15508.1"/>
    <property type="molecule type" value="Genomic_DNA"/>
</dbReference>
<sequence>MSFTLASLPICDIPAHNVNRLMWLSRKLGLTMDSSLAVLHLRSCRKLDYVIDPAWFNQKRFMYKTRIEQPKPTTVPSYVVIVGLRAVTGKVARFGNWVVGWSIPLQKSGPEDILNSMPKQPDSIDDWKTVQDIVFPGALADLIGGNCIRVREHACEYYLRLEVDAFQDVSADMQLVAIGNLRLMHKIPCHWEEDSGDGTLISVALGSLDWNAIVLDEKTVDLEVCVLLKSEEGSSEPPTMHWLQQKGSGRTFQGRFVPSEDSNLLEQAGKGTTMEEIIFEFDNSYSWWTDKQIELITIRSRSEANPPPLPLPALSPMSLPPRASDPCSSEEVQGVPELRTPNDVAVDENTDASRFISQLDAFLAIAEEKCQKDDLQLANAEGLLAQVQQLRQTCKDMLQPARGTGST</sequence>
<dbReference type="OrthoDB" id="419791at2759"/>
<evidence type="ECO:0000313" key="2">
    <source>
        <dbReference type="EMBL" id="OLQ15508.1"/>
    </source>
</evidence>
<name>A0A1Q9F737_SYMMI</name>
<keyword evidence="3" id="KW-1185">Reference proteome</keyword>
<dbReference type="AlphaFoldDB" id="A0A1Q9F737"/>
<evidence type="ECO:0000256" key="1">
    <source>
        <dbReference type="SAM" id="MobiDB-lite"/>
    </source>
</evidence>
<comment type="caution">
    <text evidence="2">The sequence shown here is derived from an EMBL/GenBank/DDBJ whole genome shotgun (WGS) entry which is preliminary data.</text>
</comment>